<gene>
    <name evidence="2" type="ORF">QYF61_006428</name>
</gene>
<name>A0AAN7N618_MYCAM</name>
<proteinExistence type="predicted"/>
<dbReference type="EMBL" id="JAUNZN010000022">
    <property type="protein sequence ID" value="KAK4809170.1"/>
    <property type="molecule type" value="Genomic_DNA"/>
</dbReference>
<sequence length="390" mass="42415">MERRDMGTLEDRLSGIALAGEDSSRSAPAPAWVPPTGQSSMNFSNVSPAHGLQSFTTCSSVGPFHGAQSFRSRLLQRGGSQALPANLLQRGLLSPRSHRSCQEPAPARALHGVTASFGHPPAPAWGPAWAAVDICSTVDLHGLQGSKCTQDEPNSDITTARPEWLCLTPGMHSEDSIAHLHTPEAEQPQLSQPVLVGEVLQPLGHFRGPPLDPLQQLHVLLVLRTPELDAVLRGGSHQSRVEGQNHLPRPAGHASFDAAQDTVGLLGCKRTWLAHVQPFIHQYPRVLFRRTALDHIIPQPVLKPRIAPTQVQDPALGFVEPPEVHTGPLLQLVQVPLDDIPSFWRVNHTTQLGVICKLAEGALDLAANVIDENIEQRWSQYGPLRDTTRH</sequence>
<organism evidence="2 3">
    <name type="scientific">Mycteria americana</name>
    <name type="common">Wood stork</name>
    <dbReference type="NCBI Taxonomy" id="33587"/>
    <lineage>
        <taxon>Eukaryota</taxon>
        <taxon>Metazoa</taxon>
        <taxon>Chordata</taxon>
        <taxon>Craniata</taxon>
        <taxon>Vertebrata</taxon>
        <taxon>Euteleostomi</taxon>
        <taxon>Archelosauria</taxon>
        <taxon>Archosauria</taxon>
        <taxon>Dinosauria</taxon>
        <taxon>Saurischia</taxon>
        <taxon>Theropoda</taxon>
        <taxon>Coelurosauria</taxon>
        <taxon>Aves</taxon>
        <taxon>Neognathae</taxon>
        <taxon>Neoaves</taxon>
        <taxon>Aequornithes</taxon>
        <taxon>Ciconiiformes</taxon>
        <taxon>Ciconiidae</taxon>
        <taxon>Mycteria</taxon>
    </lineage>
</organism>
<comment type="caution">
    <text evidence="2">The sequence shown here is derived from an EMBL/GenBank/DDBJ whole genome shotgun (WGS) entry which is preliminary data.</text>
</comment>
<accession>A0AAN7N618</accession>
<feature type="region of interest" description="Disordered" evidence="1">
    <location>
        <begin position="17"/>
        <end position="36"/>
    </location>
</feature>
<dbReference type="AlphaFoldDB" id="A0AAN7N618"/>
<evidence type="ECO:0000313" key="3">
    <source>
        <dbReference type="Proteomes" id="UP001333110"/>
    </source>
</evidence>
<dbReference type="Proteomes" id="UP001333110">
    <property type="component" value="Unassembled WGS sequence"/>
</dbReference>
<evidence type="ECO:0000256" key="1">
    <source>
        <dbReference type="SAM" id="MobiDB-lite"/>
    </source>
</evidence>
<keyword evidence="3" id="KW-1185">Reference proteome</keyword>
<protein>
    <submittedName>
        <fullName evidence="2">Uncharacterized protein</fullName>
    </submittedName>
</protein>
<evidence type="ECO:0000313" key="2">
    <source>
        <dbReference type="EMBL" id="KAK4809170.1"/>
    </source>
</evidence>
<reference evidence="2 3" key="1">
    <citation type="journal article" date="2023" name="J. Hered.">
        <title>Chromosome-level genome of the wood stork (Mycteria americana) provides insight into avian chromosome evolution.</title>
        <authorList>
            <person name="Flamio R. Jr."/>
            <person name="Ramstad K.M."/>
        </authorList>
    </citation>
    <scope>NUCLEOTIDE SEQUENCE [LARGE SCALE GENOMIC DNA]</scope>
    <source>
        <strain evidence="2">JAX WOST 10</strain>
    </source>
</reference>